<sequence>MLSIDCSLQKEENWMRTLNSITSILSLSVYSFVSLSSRSQPSDQAGVEPVAFFCHFFQINSVEK</sequence>
<reference evidence="1" key="1">
    <citation type="submission" date="2017-03" db="EMBL/GenBank/DDBJ databases">
        <title>The mitochondrial genome of the carnivorous plant Utricularia reniformis (Lentibulariaceae): structure, comparative analysis and evolutionary landmarks.</title>
        <authorList>
            <person name="Silva S.R."/>
            <person name="Alvarenga D.O."/>
            <person name="Michael T.P."/>
            <person name="Miranda V.F.O."/>
            <person name="Varani A.M."/>
        </authorList>
    </citation>
    <scope>NUCLEOTIDE SEQUENCE</scope>
</reference>
<name>A0A1Y0B1H8_9LAMI</name>
<geneLocation type="mitochondrion" evidence="1"/>
<proteinExistence type="predicted"/>
<dbReference type="AlphaFoldDB" id="A0A1Y0B1H8"/>
<protein>
    <submittedName>
        <fullName evidence="1">Uncharacterized protein</fullName>
    </submittedName>
</protein>
<accession>A0A1Y0B1H8</accession>
<keyword evidence="1" id="KW-0496">Mitochondrion</keyword>
<gene>
    <name evidence="1" type="ORF">AEK19_MT1047</name>
</gene>
<organism evidence="1">
    <name type="scientific">Utricularia reniformis</name>
    <dbReference type="NCBI Taxonomy" id="192314"/>
    <lineage>
        <taxon>Eukaryota</taxon>
        <taxon>Viridiplantae</taxon>
        <taxon>Streptophyta</taxon>
        <taxon>Embryophyta</taxon>
        <taxon>Tracheophyta</taxon>
        <taxon>Spermatophyta</taxon>
        <taxon>Magnoliopsida</taxon>
        <taxon>eudicotyledons</taxon>
        <taxon>Gunneridae</taxon>
        <taxon>Pentapetalae</taxon>
        <taxon>asterids</taxon>
        <taxon>lamiids</taxon>
        <taxon>Lamiales</taxon>
        <taxon>Lentibulariaceae</taxon>
        <taxon>Utricularia</taxon>
    </lineage>
</organism>
<dbReference type="EMBL" id="KY774314">
    <property type="protein sequence ID" value="ART31270.1"/>
    <property type="molecule type" value="Genomic_DNA"/>
</dbReference>
<evidence type="ECO:0000313" key="1">
    <source>
        <dbReference type="EMBL" id="ART31270.1"/>
    </source>
</evidence>